<dbReference type="Proteomes" id="UP001258940">
    <property type="component" value="Chromosome"/>
</dbReference>
<protein>
    <submittedName>
        <fullName evidence="1">Uncharacterized protein</fullName>
    </submittedName>
</protein>
<dbReference type="EMBL" id="CP127845">
    <property type="protein sequence ID" value="WMY87535.1"/>
    <property type="molecule type" value="Genomic_DNA"/>
</dbReference>
<accession>A0ABY9SW44</accession>
<gene>
    <name evidence="1" type="ORF">QR297_12065</name>
</gene>
<reference evidence="1 2" key="1">
    <citation type="journal article" date="2023" name="J Bioinform Genom">
        <title>Complete genome sequence of the bacterium Pseudomonas shirazica hy376 from natural waters of algiers.</title>
        <authorList>
            <person name="Haffaressas Y."/>
            <person name="Seghouani N."/>
            <person name="Arzamasceva V.O."/>
            <person name="Tepeeva A.N."/>
            <person name="Vasilenko O.V."/>
        </authorList>
    </citation>
    <scope>NUCLEOTIDE SEQUENCE [LARGE SCALE GENOMIC DNA]</scope>
    <source>
        <strain evidence="1 2">HY376</strain>
    </source>
</reference>
<proteinExistence type="predicted"/>
<sequence>MTTLIMAPVAFYMVGPDDVSRFFKKRDTSMEAVIRAAEADSINYPIVSSEGTVVKVMHGAVLNGDVPIRDLNFLFTQVSPFRPATMNTTFRGGDRCRFLGKGQGVSDSAKVGYIDIVGISCVDDRGTAFGMFSKNGKRLGFVTNVGDLASTGVKTSSEDGLRVLRQYDNVAIRFDEPIMALVEQGAVR</sequence>
<dbReference type="RefSeq" id="WP_309673775.1">
    <property type="nucleotide sequence ID" value="NZ_CP127845.1"/>
</dbReference>
<keyword evidence="2" id="KW-1185">Reference proteome</keyword>
<evidence type="ECO:0000313" key="2">
    <source>
        <dbReference type="Proteomes" id="UP001258940"/>
    </source>
</evidence>
<organism evidence="1 2">
    <name type="scientific">Pseudomonas shirazica</name>
    <dbReference type="NCBI Taxonomy" id="1940636"/>
    <lineage>
        <taxon>Bacteria</taxon>
        <taxon>Pseudomonadati</taxon>
        <taxon>Pseudomonadota</taxon>
        <taxon>Gammaproteobacteria</taxon>
        <taxon>Pseudomonadales</taxon>
        <taxon>Pseudomonadaceae</taxon>
        <taxon>Pseudomonas</taxon>
    </lineage>
</organism>
<name>A0ABY9SW44_9PSED</name>
<evidence type="ECO:0000313" key="1">
    <source>
        <dbReference type="EMBL" id="WMY87535.1"/>
    </source>
</evidence>